<evidence type="ECO:0000313" key="2">
    <source>
        <dbReference type="Proteomes" id="UP000277293"/>
    </source>
</evidence>
<sequence>MSVVFSIRNKKSMFGYQKVMPAKDVLNLVEGVLTYSFEEAMLSRSLKDFPAMLCIRYGKSCLPIILRYLDQEHAYQFILADFATLEDWRLILEWLSALARQLGNEIHDNLGTSYDADSIFSFDYETYLLKNLQNLEKDPDLHQYQLQGFAHPVILDRELLRKILDSPQPLEEFSQVVKKVQYSSAFFSQVRFYRQNETGGIIGSYSLTEDTDTVLPRVPFVPAEFVEKVNMDEVIDWKVNLVEITGNLDMPESYKPVAAVNLEALLDALDSSEFELLDANQIEIKKLSKERLLQLAQLE</sequence>
<gene>
    <name evidence="1" type="ORF">D7D50_05445</name>
</gene>
<keyword evidence="2" id="KW-1185">Reference proteome</keyword>
<organism evidence="1 2">
    <name type="scientific">Streptococcus koreensis</name>
    <dbReference type="NCBI Taxonomy" id="2382163"/>
    <lineage>
        <taxon>Bacteria</taxon>
        <taxon>Bacillati</taxon>
        <taxon>Bacillota</taxon>
        <taxon>Bacilli</taxon>
        <taxon>Lactobacillales</taxon>
        <taxon>Streptococcaceae</taxon>
        <taxon>Streptococcus</taxon>
    </lineage>
</organism>
<name>A0ABN5PUR5_9STRE</name>
<dbReference type="Pfam" id="PF14132">
    <property type="entry name" value="DUF4299"/>
    <property type="match status" value="1"/>
</dbReference>
<dbReference type="RefSeq" id="WP_120701690.1">
    <property type="nucleotide sequence ID" value="NZ_CP032620.1"/>
</dbReference>
<dbReference type="InterPro" id="IPR025387">
    <property type="entry name" value="DUF4299"/>
</dbReference>
<accession>A0ABN5PUR5</accession>
<protein>
    <submittedName>
        <fullName evidence="1">DUF4299 family protein</fullName>
    </submittedName>
</protein>
<dbReference type="EMBL" id="CP032620">
    <property type="protein sequence ID" value="AYF94069.1"/>
    <property type="molecule type" value="Genomic_DNA"/>
</dbReference>
<proteinExistence type="predicted"/>
<evidence type="ECO:0000313" key="1">
    <source>
        <dbReference type="EMBL" id="AYF94069.1"/>
    </source>
</evidence>
<reference evidence="2" key="1">
    <citation type="submission" date="2018-09" db="EMBL/GenBank/DDBJ databases">
        <title>Complete genome sequence of Streptococcus sp. KCOM 2890 (=JS71).</title>
        <authorList>
            <person name="Kook J.-K."/>
            <person name="Park S.-N."/>
            <person name="Lim Y.K."/>
        </authorList>
    </citation>
    <scope>NUCLEOTIDE SEQUENCE [LARGE SCALE GENOMIC DNA]</scope>
    <source>
        <strain evidence="2">JS71</strain>
    </source>
</reference>
<dbReference type="Proteomes" id="UP000277293">
    <property type="component" value="Chromosome"/>
</dbReference>